<proteinExistence type="predicted"/>
<sequence>MNSNFFSLSKIADQHIVQKILDAWFSKHIQLFLYFGGNGKKCRLSRCISPSLHVGGEQVISNGDEFYLSEDSDAHSILKFIPDLPLKSHLKITKSFKISRSIRGEYFNYEYSGTALGYWVVVPTKISAFNNGNYILTDKDSFSLKSDSSGAVYVYSVYDEDYLIFDGDNAINNNDLYIDINVLKSVFPSFNSDDEVNDVTVEKKAYGDMFETKKENFALCLLMHETVVRNNGVPVVSKFKIDYDNMWGANISESTLLEWFEKPGAFTDKRQRITNEKRKGLYLFIELFSQKYVSSSRTKAPVITDKLNKLAASDDYQFPVAFTTSDVRKWLKKPKN</sequence>
<reference evidence="1" key="1">
    <citation type="submission" date="2019-03" db="EMBL/GenBank/DDBJ databases">
        <title>Serratia marcescens strain N2 draft genome.</title>
        <authorList>
            <person name="Yassin A."/>
            <person name="El-Kenawy N."/>
            <person name="Youssef N.H."/>
        </authorList>
    </citation>
    <scope>NUCLEOTIDE SEQUENCE [LARGE SCALE GENOMIC DNA]</scope>
    <source>
        <strain evidence="1">N2</strain>
    </source>
</reference>
<comment type="caution">
    <text evidence="1">The sequence shown here is derived from an EMBL/GenBank/DDBJ whole genome shotgun (WGS) entry which is preliminary data.</text>
</comment>
<accession>A0A9X8YRU3</accession>
<organism evidence="1">
    <name type="scientific">Serratia marcescens</name>
    <dbReference type="NCBI Taxonomy" id="615"/>
    <lineage>
        <taxon>Bacteria</taxon>
        <taxon>Pseudomonadati</taxon>
        <taxon>Pseudomonadota</taxon>
        <taxon>Gammaproteobacteria</taxon>
        <taxon>Enterobacterales</taxon>
        <taxon>Yersiniaceae</taxon>
        <taxon>Serratia</taxon>
    </lineage>
</organism>
<dbReference type="AlphaFoldDB" id="A0A9X8YRU3"/>
<name>A0A9X8YRU3_SERMA</name>
<dbReference type="RefSeq" id="WP_212562988.1">
    <property type="nucleotide sequence ID" value="NZ_SPSG02000020.1"/>
</dbReference>
<gene>
    <name evidence="1" type="ORF">E0L31_02505</name>
</gene>
<protein>
    <submittedName>
        <fullName evidence="1">Uncharacterized protein</fullName>
    </submittedName>
</protein>
<dbReference type="EMBL" id="SPSG01000271">
    <property type="protein sequence ID" value="TFV46533.1"/>
    <property type="molecule type" value="Genomic_DNA"/>
</dbReference>
<evidence type="ECO:0000313" key="1">
    <source>
        <dbReference type="EMBL" id="TFV46533.1"/>
    </source>
</evidence>